<accession>A0A9N9WU43</accession>
<dbReference type="PROSITE" id="PS50089">
    <property type="entry name" value="ZF_RING_2"/>
    <property type="match status" value="1"/>
</dbReference>
<dbReference type="PANTHER" id="PTHR46539:SF1">
    <property type="entry name" value="E3 UBIQUITIN-PROTEIN LIGASE ATL42"/>
    <property type="match status" value="1"/>
</dbReference>
<evidence type="ECO:0000256" key="1">
    <source>
        <dbReference type="ARBA" id="ARBA00004370"/>
    </source>
</evidence>
<evidence type="ECO:0000256" key="5">
    <source>
        <dbReference type="ARBA" id="ARBA00022833"/>
    </source>
</evidence>
<evidence type="ECO:0000259" key="10">
    <source>
        <dbReference type="PROSITE" id="PS50089"/>
    </source>
</evidence>
<evidence type="ECO:0000256" key="2">
    <source>
        <dbReference type="ARBA" id="ARBA00022692"/>
    </source>
</evidence>
<dbReference type="Proteomes" id="UP001153620">
    <property type="component" value="Chromosome 2"/>
</dbReference>
<gene>
    <name evidence="11" type="ORF">CHIRRI_LOCUS8930</name>
</gene>
<evidence type="ECO:0000256" key="8">
    <source>
        <dbReference type="PROSITE-ProRule" id="PRU00175"/>
    </source>
</evidence>
<evidence type="ECO:0000256" key="6">
    <source>
        <dbReference type="ARBA" id="ARBA00022989"/>
    </source>
</evidence>
<dbReference type="PANTHER" id="PTHR46539">
    <property type="entry name" value="E3 UBIQUITIN-PROTEIN LIGASE ATL42"/>
    <property type="match status" value="1"/>
</dbReference>
<dbReference type="OrthoDB" id="7927823at2759"/>
<keyword evidence="5" id="KW-0862">Zinc</keyword>
<evidence type="ECO:0000313" key="11">
    <source>
        <dbReference type="EMBL" id="CAG9806065.1"/>
    </source>
</evidence>
<dbReference type="AlphaFoldDB" id="A0A9N9WU43"/>
<dbReference type="GO" id="GO:0016020">
    <property type="term" value="C:membrane"/>
    <property type="evidence" value="ECO:0007669"/>
    <property type="project" value="UniProtKB-SubCell"/>
</dbReference>
<reference evidence="11" key="1">
    <citation type="submission" date="2022-01" db="EMBL/GenBank/DDBJ databases">
        <authorList>
            <person name="King R."/>
        </authorList>
    </citation>
    <scope>NUCLEOTIDE SEQUENCE</scope>
</reference>
<keyword evidence="3" id="KW-0479">Metal-binding</keyword>
<comment type="subcellular location">
    <subcellularLocation>
        <location evidence="1">Membrane</location>
    </subcellularLocation>
</comment>
<dbReference type="Pfam" id="PF13639">
    <property type="entry name" value="zf-RING_2"/>
    <property type="match status" value="1"/>
</dbReference>
<reference evidence="11" key="2">
    <citation type="submission" date="2022-10" db="EMBL/GenBank/DDBJ databases">
        <authorList>
            <consortium name="ENA_rothamsted_submissions"/>
            <consortium name="culmorum"/>
            <person name="King R."/>
        </authorList>
    </citation>
    <scope>NUCLEOTIDE SEQUENCE</scope>
</reference>
<sequence length="160" mass="18435">MNFLRILYFFILYKTLGIKISYLPAAMDPSSDEYSSPAFYTCTMTQEEMEELEVPSNISCESCVICISNLNLDTDRLRLLPCEHVFHESCLFNWLKMHAICPLCRHVLKDNTNIVSQDQVDGWRTFLHSPNSLSIENILPGTDFYTGPSANTRSQIERRL</sequence>
<keyword evidence="9" id="KW-0732">Signal</keyword>
<name>A0A9N9WU43_9DIPT</name>
<keyword evidence="6" id="KW-1133">Transmembrane helix</keyword>
<dbReference type="InterPro" id="IPR001841">
    <property type="entry name" value="Znf_RING"/>
</dbReference>
<dbReference type="Gene3D" id="3.30.40.10">
    <property type="entry name" value="Zinc/RING finger domain, C3HC4 (zinc finger)"/>
    <property type="match status" value="1"/>
</dbReference>
<keyword evidence="12" id="KW-1185">Reference proteome</keyword>
<protein>
    <recommendedName>
        <fullName evidence="10">RING-type domain-containing protein</fullName>
    </recommendedName>
</protein>
<keyword evidence="4 8" id="KW-0863">Zinc-finger</keyword>
<evidence type="ECO:0000256" key="9">
    <source>
        <dbReference type="SAM" id="SignalP"/>
    </source>
</evidence>
<dbReference type="SUPFAM" id="SSF57850">
    <property type="entry name" value="RING/U-box"/>
    <property type="match status" value="1"/>
</dbReference>
<dbReference type="EMBL" id="OU895878">
    <property type="protein sequence ID" value="CAG9806065.1"/>
    <property type="molecule type" value="Genomic_DNA"/>
</dbReference>
<dbReference type="SMART" id="SM00184">
    <property type="entry name" value="RING"/>
    <property type="match status" value="1"/>
</dbReference>
<evidence type="ECO:0000256" key="3">
    <source>
        <dbReference type="ARBA" id="ARBA00022723"/>
    </source>
</evidence>
<feature type="domain" description="RING-type" evidence="10">
    <location>
        <begin position="63"/>
        <end position="105"/>
    </location>
</feature>
<organism evidence="11 12">
    <name type="scientific">Chironomus riparius</name>
    <dbReference type="NCBI Taxonomy" id="315576"/>
    <lineage>
        <taxon>Eukaryota</taxon>
        <taxon>Metazoa</taxon>
        <taxon>Ecdysozoa</taxon>
        <taxon>Arthropoda</taxon>
        <taxon>Hexapoda</taxon>
        <taxon>Insecta</taxon>
        <taxon>Pterygota</taxon>
        <taxon>Neoptera</taxon>
        <taxon>Endopterygota</taxon>
        <taxon>Diptera</taxon>
        <taxon>Nematocera</taxon>
        <taxon>Chironomoidea</taxon>
        <taxon>Chironomidae</taxon>
        <taxon>Chironominae</taxon>
        <taxon>Chironomus</taxon>
    </lineage>
</organism>
<proteinExistence type="predicted"/>
<keyword evidence="2" id="KW-0812">Transmembrane</keyword>
<evidence type="ECO:0000256" key="4">
    <source>
        <dbReference type="ARBA" id="ARBA00022771"/>
    </source>
</evidence>
<dbReference type="InterPro" id="IPR013083">
    <property type="entry name" value="Znf_RING/FYVE/PHD"/>
</dbReference>
<feature type="signal peptide" evidence="9">
    <location>
        <begin position="1"/>
        <end position="17"/>
    </location>
</feature>
<evidence type="ECO:0000313" key="12">
    <source>
        <dbReference type="Proteomes" id="UP001153620"/>
    </source>
</evidence>
<dbReference type="GO" id="GO:0008270">
    <property type="term" value="F:zinc ion binding"/>
    <property type="evidence" value="ECO:0007669"/>
    <property type="project" value="UniProtKB-KW"/>
</dbReference>
<feature type="chain" id="PRO_5040410742" description="RING-type domain-containing protein" evidence="9">
    <location>
        <begin position="18"/>
        <end position="160"/>
    </location>
</feature>
<evidence type="ECO:0000256" key="7">
    <source>
        <dbReference type="ARBA" id="ARBA00023136"/>
    </source>
</evidence>
<keyword evidence="7" id="KW-0472">Membrane</keyword>